<dbReference type="RefSeq" id="WP_088367884.1">
    <property type="nucleotide sequence ID" value="NZ_NBBI01000004.1"/>
</dbReference>
<evidence type="ECO:0000313" key="2">
    <source>
        <dbReference type="Proteomes" id="UP000197290"/>
    </source>
</evidence>
<accession>A0A245ZIG5</accession>
<comment type="caution">
    <text evidence="1">The sequence shown here is derived from an EMBL/GenBank/DDBJ whole genome shotgun (WGS) entry which is preliminary data.</text>
</comment>
<reference evidence="1 2" key="1">
    <citation type="submission" date="2017-03" db="EMBL/GenBank/DDBJ databases">
        <title>Genome sequence of Sphingomonas dokdonensis DSM 21029.</title>
        <authorList>
            <person name="Poehlein A."/>
            <person name="Wuebbeler J.H."/>
            <person name="Steinbuechel A."/>
            <person name="Daniel R."/>
        </authorList>
    </citation>
    <scope>NUCLEOTIDE SEQUENCE [LARGE SCALE GENOMIC DNA]</scope>
    <source>
        <strain evidence="1 2">DSM 21029</strain>
    </source>
</reference>
<organism evidence="1 2">
    <name type="scientific">Sphingomonas dokdonensis</name>
    <dbReference type="NCBI Taxonomy" id="344880"/>
    <lineage>
        <taxon>Bacteria</taxon>
        <taxon>Pseudomonadati</taxon>
        <taxon>Pseudomonadota</taxon>
        <taxon>Alphaproteobacteria</taxon>
        <taxon>Sphingomonadales</taxon>
        <taxon>Sphingomonadaceae</taxon>
        <taxon>Sphingomonas</taxon>
    </lineage>
</organism>
<sequence>MAKADRLNRLDARRMELEAEYTDALIAALRTTASGKWGLFDHQGDRRTREKIAPVIDHLAELGQDIDKMREQLLLPPFALQQEFLQSRGRVNADAVGEPKQAQAWLDRLAQSAVE</sequence>
<protein>
    <submittedName>
        <fullName evidence="1">Uncharacterized protein</fullName>
    </submittedName>
</protein>
<proteinExistence type="predicted"/>
<dbReference type="Proteomes" id="UP000197290">
    <property type="component" value="Unassembled WGS sequence"/>
</dbReference>
<dbReference type="OrthoDB" id="7450963at2"/>
<dbReference type="AlphaFoldDB" id="A0A245ZIG5"/>
<dbReference type="EMBL" id="NBBI01000004">
    <property type="protein sequence ID" value="OWK29549.1"/>
    <property type="molecule type" value="Genomic_DNA"/>
</dbReference>
<gene>
    <name evidence="1" type="ORF">SPDO_25410</name>
</gene>
<keyword evidence="2" id="KW-1185">Reference proteome</keyword>
<name>A0A245ZIG5_9SPHN</name>
<evidence type="ECO:0000313" key="1">
    <source>
        <dbReference type="EMBL" id="OWK29549.1"/>
    </source>
</evidence>